<keyword evidence="6" id="KW-0418">Kinase</keyword>
<evidence type="ECO:0000256" key="3">
    <source>
        <dbReference type="ARBA" id="ARBA00012438"/>
    </source>
</evidence>
<dbReference type="NCBIfam" id="TIGR00229">
    <property type="entry name" value="sensory_box"/>
    <property type="match status" value="1"/>
</dbReference>
<sequence>MTHSPTEHGPEAGHDLAEVLMNPLAPSAPSPSWVGEESLAQSSERYASMFTHHPHAAYSVDARGYFTDANALALQMTGLTLEEMREAHFREVIHPEDLPVIRRGFERAMTGEPQLEEARVVDVDGVVTDIRCTMIPVVVGGDVVGVHGVSEDVTAAKQLLRDLEEANLAKTLFLATVSHELRTPLAALVGASDLLMASDLEGEPAHVSRVIHRSGQRLMHLVQDLLEFSGLEAHQTVLHPQPFDVRELVEDVARWAVPFAESRDLSISFVVDEAVPSTAVGDGRRITQVVTNLVQNAITFTSCGSVCVRVRGGAAPADATTSRAWVEFTVVDSGIGIAEEHVASLFDPFTQTDRFAPCEQRGIGLGLAICRALVDLMGGRLAVSSTLGEGSTFTFAVPLGCHDEPAPASAGG</sequence>
<evidence type="ECO:0000313" key="11">
    <source>
        <dbReference type="Proteomes" id="UP001501161"/>
    </source>
</evidence>
<dbReference type="SMART" id="SM00388">
    <property type="entry name" value="HisKA"/>
    <property type="match status" value="1"/>
</dbReference>
<dbReference type="InterPro" id="IPR036890">
    <property type="entry name" value="HATPase_C_sf"/>
</dbReference>
<dbReference type="Gene3D" id="3.30.565.10">
    <property type="entry name" value="Histidine kinase-like ATPase, C-terminal domain"/>
    <property type="match status" value="1"/>
</dbReference>
<dbReference type="InterPro" id="IPR036097">
    <property type="entry name" value="HisK_dim/P_sf"/>
</dbReference>
<dbReference type="CDD" id="cd00082">
    <property type="entry name" value="HisKA"/>
    <property type="match status" value="1"/>
</dbReference>
<comment type="subcellular location">
    <subcellularLocation>
        <location evidence="2">Cell membrane</location>
    </subcellularLocation>
</comment>
<dbReference type="InterPro" id="IPR003594">
    <property type="entry name" value="HATPase_dom"/>
</dbReference>
<dbReference type="EC" id="2.7.13.3" evidence="3"/>
<dbReference type="CDD" id="cd16922">
    <property type="entry name" value="HATPase_EvgS-ArcB-TorS-like"/>
    <property type="match status" value="1"/>
</dbReference>
<name>A0ABP5JGD3_9ACTN</name>
<dbReference type="SUPFAM" id="SSF55874">
    <property type="entry name" value="ATPase domain of HSP90 chaperone/DNA topoisomerase II/histidine kinase"/>
    <property type="match status" value="1"/>
</dbReference>
<evidence type="ECO:0000313" key="10">
    <source>
        <dbReference type="EMBL" id="GAA2114577.1"/>
    </source>
</evidence>
<reference evidence="11" key="1">
    <citation type="journal article" date="2019" name="Int. J. Syst. Evol. Microbiol.">
        <title>The Global Catalogue of Microorganisms (GCM) 10K type strain sequencing project: providing services to taxonomists for standard genome sequencing and annotation.</title>
        <authorList>
            <consortium name="The Broad Institute Genomics Platform"/>
            <consortium name="The Broad Institute Genome Sequencing Center for Infectious Disease"/>
            <person name="Wu L."/>
            <person name="Ma J."/>
        </authorList>
    </citation>
    <scope>NUCLEOTIDE SEQUENCE [LARGE SCALE GENOMIC DNA]</scope>
    <source>
        <strain evidence="11">JCM 13813</strain>
    </source>
</reference>
<evidence type="ECO:0000256" key="7">
    <source>
        <dbReference type="ARBA" id="ARBA00023012"/>
    </source>
</evidence>
<dbReference type="InterPro" id="IPR013656">
    <property type="entry name" value="PAS_4"/>
</dbReference>
<dbReference type="RefSeq" id="WP_231251199.1">
    <property type="nucleotide sequence ID" value="NZ_BAAAMQ010000015.1"/>
</dbReference>
<dbReference type="InterPro" id="IPR004358">
    <property type="entry name" value="Sig_transdc_His_kin-like_C"/>
</dbReference>
<feature type="domain" description="PAS" evidence="9">
    <location>
        <begin position="42"/>
        <end position="112"/>
    </location>
</feature>
<dbReference type="InterPro" id="IPR035965">
    <property type="entry name" value="PAS-like_dom_sf"/>
</dbReference>
<dbReference type="Pfam" id="PF00512">
    <property type="entry name" value="HisKA"/>
    <property type="match status" value="1"/>
</dbReference>
<evidence type="ECO:0000259" key="8">
    <source>
        <dbReference type="PROSITE" id="PS50109"/>
    </source>
</evidence>
<proteinExistence type="predicted"/>
<dbReference type="Proteomes" id="UP001501161">
    <property type="component" value="Unassembled WGS sequence"/>
</dbReference>
<keyword evidence="11" id="KW-1185">Reference proteome</keyword>
<gene>
    <name evidence="10" type="ORF">GCM10009726_32880</name>
</gene>
<protein>
    <recommendedName>
        <fullName evidence="3">histidine kinase</fullName>
        <ecNumber evidence="3">2.7.13.3</ecNumber>
    </recommendedName>
</protein>
<dbReference type="Pfam" id="PF02518">
    <property type="entry name" value="HATPase_c"/>
    <property type="match status" value="1"/>
</dbReference>
<keyword evidence="5" id="KW-0808">Transferase</keyword>
<dbReference type="Pfam" id="PF08448">
    <property type="entry name" value="PAS_4"/>
    <property type="match status" value="1"/>
</dbReference>
<dbReference type="InterPro" id="IPR005467">
    <property type="entry name" value="His_kinase_dom"/>
</dbReference>
<comment type="catalytic activity">
    <reaction evidence="1">
        <text>ATP + protein L-histidine = ADP + protein N-phospho-L-histidine.</text>
        <dbReference type="EC" id="2.7.13.3"/>
    </reaction>
</comment>
<keyword evidence="4" id="KW-0597">Phosphoprotein</keyword>
<dbReference type="PROSITE" id="PS50112">
    <property type="entry name" value="PAS"/>
    <property type="match status" value="1"/>
</dbReference>
<dbReference type="InterPro" id="IPR000014">
    <property type="entry name" value="PAS"/>
</dbReference>
<dbReference type="Gene3D" id="1.10.287.130">
    <property type="match status" value="1"/>
</dbReference>
<dbReference type="PROSITE" id="PS50109">
    <property type="entry name" value="HIS_KIN"/>
    <property type="match status" value="1"/>
</dbReference>
<dbReference type="SUPFAM" id="SSF47384">
    <property type="entry name" value="Homodimeric domain of signal transducing histidine kinase"/>
    <property type="match status" value="1"/>
</dbReference>
<dbReference type="PRINTS" id="PR00344">
    <property type="entry name" value="BCTRLSENSOR"/>
</dbReference>
<feature type="domain" description="Histidine kinase" evidence="8">
    <location>
        <begin position="176"/>
        <end position="401"/>
    </location>
</feature>
<dbReference type="PANTHER" id="PTHR43047">
    <property type="entry name" value="TWO-COMPONENT HISTIDINE PROTEIN KINASE"/>
    <property type="match status" value="1"/>
</dbReference>
<evidence type="ECO:0000256" key="5">
    <source>
        <dbReference type="ARBA" id="ARBA00022679"/>
    </source>
</evidence>
<evidence type="ECO:0000259" key="9">
    <source>
        <dbReference type="PROSITE" id="PS50112"/>
    </source>
</evidence>
<evidence type="ECO:0000256" key="6">
    <source>
        <dbReference type="ARBA" id="ARBA00022777"/>
    </source>
</evidence>
<evidence type="ECO:0000256" key="4">
    <source>
        <dbReference type="ARBA" id="ARBA00022553"/>
    </source>
</evidence>
<dbReference type="Gene3D" id="3.30.450.20">
    <property type="entry name" value="PAS domain"/>
    <property type="match status" value="1"/>
</dbReference>
<evidence type="ECO:0000256" key="2">
    <source>
        <dbReference type="ARBA" id="ARBA00004236"/>
    </source>
</evidence>
<accession>A0ABP5JGD3</accession>
<dbReference type="SMART" id="SM00387">
    <property type="entry name" value="HATPase_c"/>
    <property type="match status" value="1"/>
</dbReference>
<comment type="caution">
    <text evidence="10">The sequence shown here is derived from an EMBL/GenBank/DDBJ whole genome shotgun (WGS) entry which is preliminary data.</text>
</comment>
<dbReference type="InterPro" id="IPR003661">
    <property type="entry name" value="HisK_dim/P_dom"/>
</dbReference>
<dbReference type="CDD" id="cd00130">
    <property type="entry name" value="PAS"/>
    <property type="match status" value="1"/>
</dbReference>
<dbReference type="SUPFAM" id="SSF55785">
    <property type="entry name" value="PYP-like sensor domain (PAS domain)"/>
    <property type="match status" value="1"/>
</dbReference>
<dbReference type="SMART" id="SM00091">
    <property type="entry name" value="PAS"/>
    <property type="match status" value="1"/>
</dbReference>
<keyword evidence="7" id="KW-0902">Two-component regulatory system</keyword>
<evidence type="ECO:0000256" key="1">
    <source>
        <dbReference type="ARBA" id="ARBA00000085"/>
    </source>
</evidence>
<organism evidence="10 11">
    <name type="scientific">Nocardioides furvisabuli</name>
    <dbReference type="NCBI Taxonomy" id="375542"/>
    <lineage>
        <taxon>Bacteria</taxon>
        <taxon>Bacillati</taxon>
        <taxon>Actinomycetota</taxon>
        <taxon>Actinomycetes</taxon>
        <taxon>Propionibacteriales</taxon>
        <taxon>Nocardioidaceae</taxon>
        <taxon>Nocardioides</taxon>
    </lineage>
</organism>
<dbReference type="EMBL" id="BAAAMQ010000015">
    <property type="protein sequence ID" value="GAA2114577.1"/>
    <property type="molecule type" value="Genomic_DNA"/>
</dbReference>